<evidence type="ECO:0000313" key="6">
    <source>
        <dbReference type="Proteomes" id="UP000267464"/>
    </source>
</evidence>
<accession>A0A3N7HL66</accession>
<dbReference type="InterPro" id="IPR011990">
    <property type="entry name" value="TPR-like_helical_dom_sf"/>
</dbReference>
<proteinExistence type="predicted"/>
<keyword evidence="2 5" id="KW-0808">Transferase</keyword>
<reference evidence="5 6" key="2">
    <citation type="submission" date="2018-12" db="EMBL/GenBank/DDBJ databases">
        <title>Rhizobacter gummiphilus sp. nov., a rubber-degrading bacterium isolated from the soil of a botanical garden in Japan.</title>
        <authorList>
            <person name="Shunsuke S.S."/>
        </authorList>
    </citation>
    <scope>NUCLEOTIDE SEQUENCE [LARGE SCALE GENOMIC DNA]</scope>
    <source>
        <strain evidence="5 6">S-16</strain>
    </source>
</reference>
<protein>
    <submittedName>
        <fullName evidence="5">Protein-glutamate O-methyltransferase CheR</fullName>
    </submittedName>
</protein>
<evidence type="ECO:0000256" key="2">
    <source>
        <dbReference type="ARBA" id="ARBA00022679"/>
    </source>
</evidence>
<dbReference type="SUPFAM" id="SSF48452">
    <property type="entry name" value="TPR-like"/>
    <property type="match status" value="1"/>
</dbReference>
<dbReference type="SMART" id="SM00138">
    <property type="entry name" value="MeTrc"/>
    <property type="match status" value="1"/>
</dbReference>
<dbReference type="Proteomes" id="UP000267464">
    <property type="component" value="Unassembled WGS sequence"/>
</dbReference>
<dbReference type="RefSeq" id="WP_124542436.1">
    <property type="nucleotide sequence ID" value="NZ_QUSW01000006.1"/>
</dbReference>
<dbReference type="GO" id="GO:0032259">
    <property type="term" value="P:methylation"/>
    <property type="evidence" value="ECO:0007669"/>
    <property type="project" value="UniProtKB-KW"/>
</dbReference>
<evidence type="ECO:0000313" key="5">
    <source>
        <dbReference type="EMBL" id="RQP22858.1"/>
    </source>
</evidence>
<keyword evidence="3" id="KW-0949">S-adenosyl-L-methionine</keyword>
<keyword evidence="6" id="KW-1185">Reference proteome</keyword>
<dbReference type="PANTHER" id="PTHR24422">
    <property type="entry name" value="CHEMOTAXIS PROTEIN METHYLTRANSFERASE"/>
    <property type="match status" value="1"/>
</dbReference>
<dbReference type="PANTHER" id="PTHR24422:SF19">
    <property type="entry name" value="CHEMOTAXIS PROTEIN METHYLTRANSFERASE"/>
    <property type="match status" value="1"/>
</dbReference>
<dbReference type="Gene3D" id="3.40.50.150">
    <property type="entry name" value="Vaccinia Virus protein VP39"/>
    <property type="match status" value="1"/>
</dbReference>
<dbReference type="AlphaFoldDB" id="A0A3N7HL66"/>
<dbReference type="Gene3D" id="1.25.40.10">
    <property type="entry name" value="Tetratricopeptide repeat domain"/>
    <property type="match status" value="1"/>
</dbReference>
<name>A0A3N7HL66_9BURK</name>
<keyword evidence="1 5" id="KW-0489">Methyltransferase</keyword>
<evidence type="ECO:0000256" key="3">
    <source>
        <dbReference type="ARBA" id="ARBA00022691"/>
    </source>
</evidence>
<dbReference type="SUPFAM" id="SSF53335">
    <property type="entry name" value="S-adenosyl-L-methionine-dependent methyltransferases"/>
    <property type="match status" value="1"/>
</dbReference>
<dbReference type="EMBL" id="QUSW01000006">
    <property type="protein sequence ID" value="RQP22858.1"/>
    <property type="molecule type" value="Genomic_DNA"/>
</dbReference>
<dbReference type="Pfam" id="PF01739">
    <property type="entry name" value="CheR"/>
    <property type="match status" value="1"/>
</dbReference>
<dbReference type="PROSITE" id="PS50123">
    <property type="entry name" value="CHER"/>
    <property type="match status" value="1"/>
</dbReference>
<sequence>MTHRVGDALIRAFSDKVAAQMGMRFGANRHDVLLRAANALAQRAGATCEAREIQQWLVRPWNPADIQSLAELFSVGETYFFRDPAAFDILEHELLPPMIVQRRESTRRLRVWSAGCSTGEEAYSLAVMLSRLIPDHAQWDIEVWGTDIHMGFLARAREATYGDWSFRGVPDLVREQYFHRLDADRLLVKDLPRTMVRFEYANVMEPPLSAQPFDIILCRNVLIYFGRQQARQAVAHLRGALADGGLLLVAPTEAGARCFDGFEAVRYPNALFHRKAALSSDLPAPPARLRPDTARLKPALDRSLDDAISRCEAALARDKLDAALHVQHAALLEEAHRPEQARDALRRALFLEPELTLARSALQRLSDQLGHRHGRHRSHEVAQ</sequence>
<dbReference type="OrthoDB" id="9816309at2"/>
<dbReference type="GO" id="GO:0008757">
    <property type="term" value="F:S-adenosylmethionine-dependent methyltransferase activity"/>
    <property type="evidence" value="ECO:0007669"/>
    <property type="project" value="InterPro"/>
</dbReference>
<dbReference type="InterPro" id="IPR022642">
    <property type="entry name" value="CheR_C"/>
</dbReference>
<feature type="domain" description="CheR-type methyltransferase" evidence="4">
    <location>
        <begin position="1"/>
        <end position="254"/>
    </location>
</feature>
<dbReference type="PRINTS" id="PR00996">
    <property type="entry name" value="CHERMTFRASE"/>
</dbReference>
<dbReference type="InterPro" id="IPR029063">
    <property type="entry name" value="SAM-dependent_MTases_sf"/>
</dbReference>
<gene>
    <name evidence="5" type="ORF">DZC73_21470</name>
</gene>
<organism evidence="5 6">
    <name type="scientific">Piscinibacter terrae</name>
    <dbReference type="NCBI Taxonomy" id="2496871"/>
    <lineage>
        <taxon>Bacteria</taxon>
        <taxon>Pseudomonadati</taxon>
        <taxon>Pseudomonadota</taxon>
        <taxon>Betaproteobacteria</taxon>
        <taxon>Burkholderiales</taxon>
        <taxon>Sphaerotilaceae</taxon>
        <taxon>Piscinibacter</taxon>
    </lineage>
</organism>
<dbReference type="InterPro" id="IPR050903">
    <property type="entry name" value="Bact_Chemotaxis_MeTrfase"/>
</dbReference>
<reference evidence="5 6" key="1">
    <citation type="submission" date="2018-08" db="EMBL/GenBank/DDBJ databases">
        <authorList>
            <person name="Khan S.A."/>
            <person name="Jeon C.O."/>
            <person name="Chun B.H."/>
            <person name="Jeong S.E."/>
        </authorList>
    </citation>
    <scope>NUCLEOTIDE SEQUENCE [LARGE SCALE GENOMIC DNA]</scope>
    <source>
        <strain evidence="5 6">S-16</strain>
    </source>
</reference>
<evidence type="ECO:0000256" key="1">
    <source>
        <dbReference type="ARBA" id="ARBA00022603"/>
    </source>
</evidence>
<evidence type="ECO:0000259" key="4">
    <source>
        <dbReference type="PROSITE" id="PS50123"/>
    </source>
</evidence>
<dbReference type="InterPro" id="IPR000780">
    <property type="entry name" value="CheR_MeTrfase"/>
</dbReference>
<comment type="caution">
    <text evidence="5">The sequence shown here is derived from an EMBL/GenBank/DDBJ whole genome shotgun (WGS) entry which is preliminary data.</text>
</comment>